<dbReference type="InterPro" id="IPR043128">
    <property type="entry name" value="Rev_trsase/Diguanyl_cyclase"/>
</dbReference>
<keyword evidence="2" id="KW-0548">Nucleotidyltransferase</keyword>
<dbReference type="Proteomes" id="UP000694853">
    <property type="component" value="Unplaced"/>
</dbReference>
<dbReference type="GO" id="GO:0003964">
    <property type="term" value="F:RNA-directed DNA polymerase activity"/>
    <property type="evidence" value="ECO:0007669"/>
    <property type="project" value="UniProtKB-KW"/>
</dbReference>
<name>A0A8B8K0E1_ABRPR</name>
<dbReference type="GO" id="GO:0016787">
    <property type="term" value="F:hydrolase activity"/>
    <property type="evidence" value="ECO:0007669"/>
    <property type="project" value="UniProtKB-KW"/>
</dbReference>
<dbReference type="FunFam" id="3.30.70.270:FF:000020">
    <property type="entry name" value="Transposon Tf2-6 polyprotein-like Protein"/>
    <property type="match status" value="1"/>
</dbReference>
<dbReference type="AlphaFoldDB" id="A0A8B8K0E1"/>
<dbReference type="GO" id="GO:0003676">
    <property type="term" value="F:nucleic acid binding"/>
    <property type="evidence" value="ECO:0007669"/>
    <property type="project" value="InterPro"/>
</dbReference>
<keyword evidence="6" id="KW-0695">RNA-directed DNA polymerase</keyword>
<dbReference type="PANTHER" id="PTHR34072">
    <property type="entry name" value="ENZYMATIC POLYPROTEIN-RELATED"/>
    <property type="match status" value="1"/>
</dbReference>
<organism evidence="8 9">
    <name type="scientific">Abrus precatorius</name>
    <name type="common">Indian licorice</name>
    <name type="synonym">Glycine abrus</name>
    <dbReference type="NCBI Taxonomy" id="3816"/>
    <lineage>
        <taxon>Eukaryota</taxon>
        <taxon>Viridiplantae</taxon>
        <taxon>Streptophyta</taxon>
        <taxon>Embryophyta</taxon>
        <taxon>Tracheophyta</taxon>
        <taxon>Spermatophyta</taxon>
        <taxon>Magnoliopsida</taxon>
        <taxon>eudicotyledons</taxon>
        <taxon>Gunneridae</taxon>
        <taxon>Pentapetalae</taxon>
        <taxon>rosids</taxon>
        <taxon>fabids</taxon>
        <taxon>Fabales</taxon>
        <taxon>Fabaceae</taxon>
        <taxon>Papilionoideae</taxon>
        <taxon>50 kb inversion clade</taxon>
        <taxon>NPAAA clade</taxon>
        <taxon>indigoferoid/millettioid clade</taxon>
        <taxon>Abreae</taxon>
        <taxon>Abrus</taxon>
    </lineage>
</organism>
<dbReference type="RefSeq" id="XP_027337185.1">
    <property type="nucleotide sequence ID" value="XM_027481384.1"/>
</dbReference>
<evidence type="ECO:0000256" key="6">
    <source>
        <dbReference type="ARBA" id="ARBA00022918"/>
    </source>
</evidence>
<dbReference type="InterPro" id="IPR001584">
    <property type="entry name" value="Integrase_cat-core"/>
</dbReference>
<dbReference type="PANTHER" id="PTHR34072:SF57">
    <property type="entry name" value="RNA-DIRECTED DNA POLYMERASE"/>
    <property type="match status" value="1"/>
</dbReference>
<proteinExistence type="predicted"/>
<keyword evidence="1" id="KW-0808">Transferase</keyword>
<evidence type="ECO:0000256" key="1">
    <source>
        <dbReference type="ARBA" id="ARBA00022679"/>
    </source>
</evidence>
<dbReference type="InterPro" id="IPR041373">
    <property type="entry name" value="RT_RNaseH"/>
</dbReference>
<dbReference type="SUPFAM" id="SSF53098">
    <property type="entry name" value="Ribonuclease H-like"/>
    <property type="match status" value="1"/>
</dbReference>
<evidence type="ECO:0000256" key="2">
    <source>
        <dbReference type="ARBA" id="ARBA00022695"/>
    </source>
</evidence>
<feature type="domain" description="Integrase catalytic" evidence="7">
    <location>
        <begin position="171"/>
        <end position="335"/>
    </location>
</feature>
<dbReference type="InterPro" id="IPR012337">
    <property type="entry name" value="RNaseH-like_sf"/>
</dbReference>
<evidence type="ECO:0000259" key="7">
    <source>
        <dbReference type="PROSITE" id="PS50994"/>
    </source>
</evidence>
<dbReference type="KEGG" id="aprc:113850859"/>
<keyword evidence="4" id="KW-0255">Endonuclease</keyword>
<dbReference type="Gene3D" id="3.30.420.10">
    <property type="entry name" value="Ribonuclease H-like superfamily/Ribonuclease H"/>
    <property type="match status" value="1"/>
</dbReference>
<evidence type="ECO:0000313" key="9">
    <source>
        <dbReference type="RefSeq" id="XP_027337185.1"/>
    </source>
</evidence>
<dbReference type="InterPro" id="IPR043502">
    <property type="entry name" value="DNA/RNA_pol_sf"/>
</dbReference>
<evidence type="ECO:0000313" key="8">
    <source>
        <dbReference type="Proteomes" id="UP000694853"/>
    </source>
</evidence>
<dbReference type="CDD" id="cd09274">
    <property type="entry name" value="RNase_HI_RT_Ty3"/>
    <property type="match status" value="1"/>
</dbReference>
<dbReference type="GeneID" id="113850859"/>
<evidence type="ECO:0000256" key="4">
    <source>
        <dbReference type="ARBA" id="ARBA00022759"/>
    </source>
</evidence>
<evidence type="ECO:0000256" key="3">
    <source>
        <dbReference type="ARBA" id="ARBA00022722"/>
    </source>
</evidence>
<reference evidence="8" key="1">
    <citation type="journal article" date="2019" name="Toxins">
        <title>Detection of Abrin-Like and Prepropulchellin-Like Toxin Genes and Transcripts Using Whole Genome Sequencing and Full-Length Transcript Sequencing of Abrus precatorius.</title>
        <authorList>
            <person name="Hovde B.T."/>
            <person name="Daligault H.E."/>
            <person name="Hanschen E.R."/>
            <person name="Kunde Y.A."/>
            <person name="Johnson M.B."/>
            <person name="Starkenburg S.R."/>
            <person name="Johnson S.L."/>
        </authorList>
    </citation>
    <scope>NUCLEOTIDE SEQUENCE [LARGE SCALE GENOMIC DNA]</scope>
</reference>
<dbReference type="FunFam" id="3.10.20.370:FF:000001">
    <property type="entry name" value="Retrovirus-related Pol polyprotein from transposon 17.6-like protein"/>
    <property type="match status" value="1"/>
</dbReference>
<dbReference type="GO" id="GO:0015074">
    <property type="term" value="P:DNA integration"/>
    <property type="evidence" value="ECO:0007669"/>
    <property type="project" value="InterPro"/>
</dbReference>
<dbReference type="PROSITE" id="PS50994">
    <property type="entry name" value="INTEGRASE"/>
    <property type="match status" value="1"/>
</dbReference>
<reference evidence="9" key="2">
    <citation type="submission" date="2025-08" db="UniProtKB">
        <authorList>
            <consortium name="RefSeq"/>
        </authorList>
    </citation>
    <scope>IDENTIFICATION</scope>
    <source>
        <tissue evidence="9">Young leaves</tissue>
    </source>
</reference>
<gene>
    <name evidence="9" type="primary">LOC113850859</name>
</gene>
<sequence>MEVDPSKVEVIEKLPPPVNVRGVRSFLGHARFYRRFIKDFSKIVKPLSELLSKDVEFVFYDKCLIAFNTLKEKLISAPVLVKPDWELPFELMCDASDIAIRAVLGQRKDKKLHVIHYASQVLNNAQINYTTTEKELLAIVFAFDKFRFYLIGSKVILYTDHAALKYLLSKQDAKPRLLRRILLLQEFELEIKHKKGKENGVADHLSRLPLEAIPCEVEQIKEEFLDESLFKIESQPWFRVPRFLISDGGAHFCNKYLQAVLMKYGVKHKVATPYHPQTSRQVEVSNREIKQILEKVVSSSRKDWSKKLDDSLWAYRTTFKTPIGMSPYQLVFGMACHLPLELEHRAYWTTKWLNFDLPSAGKKRILQLHELEEFRQQAYENAKLYKERTKRIHDKFILQREFRPGQQVLLFNSRLKLFQGNLDQDGLGLF</sequence>
<keyword evidence="5" id="KW-0378">Hydrolase</keyword>
<dbReference type="OrthoDB" id="1432176at2759"/>
<keyword evidence="3" id="KW-0540">Nuclease</keyword>
<protein>
    <submittedName>
        <fullName evidence="9">Uncharacterized protein LOC113850859</fullName>
    </submittedName>
</protein>
<dbReference type="Gene3D" id="3.30.70.270">
    <property type="match status" value="1"/>
</dbReference>
<accession>A0A8B8K0E1</accession>
<keyword evidence="8" id="KW-1185">Reference proteome</keyword>
<dbReference type="Pfam" id="PF17917">
    <property type="entry name" value="RT_RNaseH"/>
    <property type="match status" value="1"/>
</dbReference>
<dbReference type="InterPro" id="IPR036397">
    <property type="entry name" value="RNaseH_sf"/>
</dbReference>
<dbReference type="SUPFAM" id="SSF56672">
    <property type="entry name" value="DNA/RNA polymerases"/>
    <property type="match status" value="1"/>
</dbReference>
<dbReference type="GO" id="GO:0004519">
    <property type="term" value="F:endonuclease activity"/>
    <property type="evidence" value="ECO:0007669"/>
    <property type="project" value="UniProtKB-KW"/>
</dbReference>
<evidence type="ECO:0000256" key="5">
    <source>
        <dbReference type="ARBA" id="ARBA00022801"/>
    </source>
</evidence>